<gene>
    <name evidence="8" type="ORF">LTRI10_LOCUS7487</name>
</gene>
<dbReference type="Proteomes" id="UP001497516">
    <property type="component" value="Chromosome 10"/>
</dbReference>
<keyword evidence="4" id="KW-0255">Endonuclease</keyword>
<keyword evidence="2" id="KW-0548">Nucleotidyltransferase</keyword>
<accession>A0AAV2CU13</accession>
<evidence type="ECO:0000313" key="9">
    <source>
        <dbReference type="Proteomes" id="UP001497516"/>
    </source>
</evidence>
<evidence type="ECO:0000256" key="3">
    <source>
        <dbReference type="ARBA" id="ARBA00022722"/>
    </source>
</evidence>
<dbReference type="SUPFAM" id="SSF56672">
    <property type="entry name" value="DNA/RNA polymerases"/>
    <property type="match status" value="1"/>
</dbReference>
<dbReference type="PANTHER" id="PTHR48475:SF2">
    <property type="entry name" value="RIBONUCLEASE H"/>
    <property type="match status" value="1"/>
</dbReference>
<dbReference type="Pfam" id="PF17917">
    <property type="entry name" value="RT_RNaseH"/>
    <property type="match status" value="1"/>
</dbReference>
<reference evidence="8 9" key="1">
    <citation type="submission" date="2024-04" db="EMBL/GenBank/DDBJ databases">
        <authorList>
            <person name="Fracassetti M."/>
        </authorList>
    </citation>
    <scope>NUCLEOTIDE SEQUENCE [LARGE SCALE GENOMIC DNA]</scope>
</reference>
<proteinExistence type="predicted"/>
<evidence type="ECO:0000256" key="4">
    <source>
        <dbReference type="ARBA" id="ARBA00022759"/>
    </source>
</evidence>
<keyword evidence="9" id="KW-1185">Reference proteome</keyword>
<feature type="domain" description="Reverse transcriptase RNase H-like" evidence="7">
    <location>
        <begin position="3"/>
        <end position="65"/>
    </location>
</feature>
<evidence type="ECO:0000313" key="8">
    <source>
        <dbReference type="EMBL" id="CAL1360027.1"/>
    </source>
</evidence>
<evidence type="ECO:0000256" key="1">
    <source>
        <dbReference type="ARBA" id="ARBA00022679"/>
    </source>
</evidence>
<dbReference type="InterPro" id="IPR043502">
    <property type="entry name" value="DNA/RNA_pol_sf"/>
</dbReference>
<dbReference type="PANTHER" id="PTHR48475">
    <property type="entry name" value="RIBONUCLEASE H"/>
    <property type="match status" value="1"/>
</dbReference>
<dbReference type="GO" id="GO:0016787">
    <property type="term" value="F:hydrolase activity"/>
    <property type="evidence" value="ECO:0007669"/>
    <property type="project" value="UniProtKB-KW"/>
</dbReference>
<keyword evidence="3" id="KW-0540">Nuclease</keyword>
<dbReference type="EMBL" id="OZ034814">
    <property type="protein sequence ID" value="CAL1360027.1"/>
    <property type="molecule type" value="Genomic_DNA"/>
</dbReference>
<dbReference type="GO" id="GO:0004519">
    <property type="term" value="F:endonuclease activity"/>
    <property type="evidence" value="ECO:0007669"/>
    <property type="project" value="UniProtKB-KW"/>
</dbReference>
<organism evidence="8 9">
    <name type="scientific">Linum trigynum</name>
    <dbReference type="NCBI Taxonomy" id="586398"/>
    <lineage>
        <taxon>Eukaryota</taxon>
        <taxon>Viridiplantae</taxon>
        <taxon>Streptophyta</taxon>
        <taxon>Embryophyta</taxon>
        <taxon>Tracheophyta</taxon>
        <taxon>Spermatophyta</taxon>
        <taxon>Magnoliopsida</taxon>
        <taxon>eudicotyledons</taxon>
        <taxon>Gunneridae</taxon>
        <taxon>Pentapetalae</taxon>
        <taxon>rosids</taxon>
        <taxon>fabids</taxon>
        <taxon>Malpighiales</taxon>
        <taxon>Linaceae</taxon>
        <taxon>Linum</taxon>
    </lineage>
</organism>
<dbReference type="GO" id="GO:0003964">
    <property type="term" value="F:RNA-directed DNA polymerase activity"/>
    <property type="evidence" value="ECO:0007669"/>
    <property type="project" value="UniProtKB-KW"/>
</dbReference>
<evidence type="ECO:0000259" key="7">
    <source>
        <dbReference type="Pfam" id="PF17917"/>
    </source>
</evidence>
<protein>
    <recommendedName>
        <fullName evidence="7">Reverse transcriptase RNase H-like domain-containing protein</fullName>
    </recommendedName>
</protein>
<evidence type="ECO:0000256" key="2">
    <source>
        <dbReference type="ARBA" id="ARBA00022695"/>
    </source>
</evidence>
<evidence type="ECO:0000256" key="6">
    <source>
        <dbReference type="ARBA" id="ARBA00022918"/>
    </source>
</evidence>
<keyword evidence="5" id="KW-0378">Hydrolase</keyword>
<name>A0AAV2CU13_9ROSI</name>
<evidence type="ECO:0000256" key="5">
    <source>
        <dbReference type="ARBA" id="ARBA00022801"/>
    </source>
</evidence>
<keyword evidence="1" id="KW-0808">Transferase</keyword>
<dbReference type="InterPro" id="IPR041373">
    <property type="entry name" value="RT_RNaseH"/>
</dbReference>
<dbReference type="AlphaFoldDB" id="A0AAV2CU13"/>
<keyword evidence="6" id="KW-0695">RNA-directed DNA polymerase</keyword>
<sequence length="171" mass="18425">MVGHETRYAPIEKATLAVVMAANKLRPYFHAHIIVVPTNLPLRTVLGSMDVSGRLVKWVVQLSEFDVSYAPTPAIKAQVLADFVAKGVLDVGIGVEECWQVLVDGAASRGGAGAGVVLINPLGAMHEVALRFATLKTNNAADYEDFLIGLHMERELGSRLNSRFSICNPSL</sequence>